<name>A0A2L1CB53_METMI</name>
<evidence type="ECO:0000313" key="13">
    <source>
        <dbReference type="Proteomes" id="UP000533207"/>
    </source>
</evidence>
<evidence type="ECO:0000313" key="9">
    <source>
        <dbReference type="EMBL" id="MBB6401483.1"/>
    </source>
</evidence>
<dbReference type="Proteomes" id="UP000533207">
    <property type="component" value="Unassembled WGS sequence"/>
</dbReference>
<evidence type="ECO:0000313" key="8">
    <source>
        <dbReference type="EMBL" id="MBA2867941.1"/>
    </source>
</evidence>
<dbReference type="EMBL" id="JACDUP010000001">
    <property type="protein sequence ID" value="MBA2867941.1"/>
    <property type="molecule type" value="Genomic_DNA"/>
</dbReference>
<dbReference type="EMBL" id="JACDUO010000001">
    <property type="protein sequence ID" value="MBA2863100.1"/>
    <property type="molecule type" value="Genomic_DNA"/>
</dbReference>
<dbReference type="Proteomes" id="UP000563838">
    <property type="component" value="Unassembled WGS sequence"/>
</dbReference>
<evidence type="ECO:0000313" key="4">
    <source>
        <dbReference type="EMBL" id="MBA2852166.1"/>
    </source>
</evidence>
<evidence type="ECO:0000313" key="16">
    <source>
        <dbReference type="Proteomes" id="UP000567099"/>
    </source>
</evidence>
<evidence type="ECO:0000313" key="14">
    <source>
        <dbReference type="Proteomes" id="UP000536195"/>
    </source>
</evidence>
<reference evidence="11" key="1">
    <citation type="journal article" date="2018" name="Genome Announc.">
        <title>Complete Genome Sequence of the Methanococcus maripaludis Type Strain JJ (DSM 2067), a Model for Selenoprotein Synthesis in Archaea.</title>
        <authorList>
            <person name="Poehlein A."/>
            <person name="Heym D."/>
            <person name="Quitzke V."/>
            <person name="Fersch J."/>
            <person name="Daniel R."/>
            <person name="Rother M."/>
        </authorList>
    </citation>
    <scope>NUCLEOTIDE SEQUENCE [LARGE SCALE GENOMIC DNA]</scope>
    <source>
        <strain evidence="11">DSM 2067</strain>
    </source>
</reference>
<feature type="transmembrane region" description="Helical" evidence="1">
    <location>
        <begin position="84"/>
        <end position="101"/>
    </location>
</feature>
<keyword evidence="1" id="KW-1133">Transmembrane helix</keyword>
<evidence type="ECO:0000313" key="2">
    <source>
        <dbReference type="EMBL" id="AVB76591.1"/>
    </source>
</evidence>
<dbReference type="Proteomes" id="UP000536195">
    <property type="component" value="Unassembled WGS sequence"/>
</dbReference>
<evidence type="ECO:0000313" key="18">
    <source>
        <dbReference type="Proteomes" id="UP000571751"/>
    </source>
</evidence>
<evidence type="ECO:0000313" key="17">
    <source>
        <dbReference type="Proteomes" id="UP000568063"/>
    </source>
</evidence>
<dbReference type="RefSeq" id="WP_011977258.1">
    <property type="nucleotide sequence ID" value="NZ_CP026606.1"/>
</dbReference>
<dbReference type="KEGG" id="mmad:MMJJ_12100"/>
<proteinExistence type="predicted"/>
<dbReference type="EMBL" id="JACDUK010000001">
    <property type="protein sequence ID" value="MBA2852166.1"/>
    <property type="molecule type" value="Genomic_DNA"/>
</dbReference>
<reference evidence="14 19" key="3">
    <citation type="submission" date="2020-08" db="EMBL/GenBank/DDBJ databases">
        <title>Genomic Encyclopedia of Type Strains, Phase IV (KMG-V): Genome sequencing to study the core and pangenomes of soil and plant-associated prokaryotes.</title>
        <authorList>
            <person name="Whitman W."/>
        </authorList>
    </citation>
    <scope>NUCLEOTIDE SEQUENCE [LARGE SCALE GENOMIC DNA]</scope>
    <source>
        <strain evidence="3 15">A4</strain>
        <strain evidence="9 14">C11</strain>
        <strain evidence="7 16">C13</strain>
        <strain evidence="8 18">C14</strain>
        <strain evidence="6 13">C8</strain>
        <strain evidence="5 17">C9</strain>
        <strain evidence="10 19">D1</strain>
        <strain evidence="4 12">S1</strain>
    </source>
</reference>
<dbReference type="AlphaFoldDB" id="A0A2L1CB53"/>
<dbReference type="EMBL" id="JACDUL010000001">
    <property type="protein sequence ID" value="MBA2861597.1"/>
    <property type="molecule type" value="Genomic_DNA"/>
</dbReference>
<evidence type="ECO:0000256" key="1">
    <source>
        <dbReference type="SAM" id="Phobius"/>
    </source>
</evidence>
<protein>
    <submittedName>
        <fullName evidence="3">Energy-converting hydrogenase B subunit G</fullName>
    </submittedName>
</protein>
<evidence type="ECO:0000313" key="7">
    <source>
        <dbReference type="EMBL" id="MBA2863100.1"/>
    </source>
</evidence>
<evidence type="ECO:0000313" key="5">
    <source>
        <dbReference type="EMBL" id="MBA2859307.1"/>
    </source>
</evidence>
<dbReference type="EMBL" id="JACHEC010000001">
    <property type="protein sequence ID" value="MBB6401483.1"/>
    <property type="molecule type" value="Genomic_DNA"/>
</dbReference>
<evidence type="ECO:0000313" key="6">
    <source>
        <dbReference type="EMBL" id="MBA2861597.1"/>
    </source>
</evidence>
<keyword evidence="1" id="KW-0812">Transmembrane</keyword>
<gene>
    <name evidence="3" type="ORF">HNP87_000100</name>
    <name evidence="4" type="ORF">HNP89_000103</name>
    <name evidence="6" type="ORF">HNP90_000457</name>
    <name evidence="5" type="ORF">HNP91_000102</name>
    <name evidence="9" type="ORF">HNP92_000768</name>
    <name evidence="7" type="ORF">HNP94_000100</name>
    <name evidence="8" type="ORF">HNP95_000100</name>
    <name evidence="10" type="ORF">HNP96_000916</name>
    <name evidence="2" type="ORF">MMJJ_12100</name>
</gene>
<dbReference type="Proteomes" id="UP000590564">
    <property type="component" value="Unassembled WGS sequence"/>
</dbReference>
<dbReference type="EMBL" id="CP026606">
    <property type="protein sequence ID" value="AVB76591.1"/>
    <property type="molecule type" value="Genomic_DNA"/>
</dbReference>
<dbReference type="GeneID" id="36102297"/>
<organism evidence="2 11">
    <name type="scientific">Methanococcus maripaludis</name>
    <name type="common">Methanococcus deltae</name>
    <dbReference type="NCBI Taxonomy" id="39152"/>
    <lineage>
        <taxon>Archaea</taxon>
        <taxon>Methanobacteriati</taxon>
        <taxon>Methanobacteriota</taxon>
        <taxon>Methanomada group</taxon>
        <taxon>Methanococci</taxon>
        <taxon>Methanococcales</taxon>
        <taxon>Methanococcaceae</taxon>
        <taxon>Methanococcus</taxon>
    </lineage>
</organism>
<feature type="transmembrane region" description="Helical" evidence="1">
    <location>
        <begin position="49"/>
        <end position="72"/>
    </location>
</feature>
<dbReference type="Proteomes" id="UP000522365">
    <property type="component" value="Unassembled WGS sequence"/>
</dbReference>
<feature type="transmembrane region" description="Helical" evidence="1">
    <location>
        <begin position="21"/>
        <end position="43"/>
    </location>
</feature>
<evidence type="ECO:0000313" key="3">
    <source>
        <dbReference type="EMBL" id="MBA2839588.1"/>
    </source>
</evidence>
<dbReference type="EMBL" id="JACHED010000001">
    <property type="protein sequence ID" value="MBB6496895.1"/>
    <property type="molecule type" value="Genomic_DNA"/>
</dbReference>
<keyword evidence="1" id="KW-0472">Membrane</keyword>
<evidence type="ECO:0000313" key="19">
    <source>
        <dbReference type="Proteomes" id="UP000590564"/>
    </source>
</evidence>
<dbReference type="Proteomes" id="UP000567099">
    <property type="component" value="Unassembled WGS sequence"/>
</dbReference>
<sequence length="102" mass="11679">MTYGDFKKEMDEQNHGDGISVGAVLTAEFTLYGFLILSLFLIFRVYGNLLMVLIGLSVIGLAYSWMPLIFKFQKENSNDVNNQLFWLSMFSGILTMVIYFAR</sequence>
<dbReference type="Proteomes" id="UP000568063">
    <property type="component" value="Unassembled WGS sequence"/>
</dbReference>
<dbReference type="Proteomes" id="UP000571751">
    <property type="component" value="Unassembled WGS sequence"/>
</dbReference>
<reference evidence="2" key="2">
    <citation type="submission" date="2018-02" db="EMBL/GenBank/DDBJ databases">
        <title>Complete genome sequence of the Methanococcus maripaludis type strain JJ (DSM 2067), a model for selenoprotein synthesis in Archaea.</title>
        <authorList>
            <person name="Poehlein A."/>
            <person name="Heym D."/>
            <person name="Quitzke V."/>
            <person name="Fersch J."/>
            <person name="Daniel R."/>
            <person name="Rother M."/>
        </authorList>
    </citation>
    <scope>NUCLEOTIDE SEQUENCE [LARGE SCALE GENOMIC DNA]</scope>
    <source>
        <strain evidence="2">DSM 2067</strain>
    </source>
</reference>
<evidence type="ECO:0000313" key="15">
    <source>
        <dbReference type="Proteomes" id="UP000563838"/>
    </source>
</evidence>
<accession>A0A2L1CB53</accession>
<dbReference type="EMBL" id="JACDUI010000001">
    <property type="protein sequence ID" value="MBA2839588.1"/>
    <property type="molecule type" value="Genomic_DNA"/>
</dbReference>
<dbReference type="Proteomes" id="UP000239462">
    <property type="component" value="Chromosome"/>
</dbReference>
<evidence type="ECO:0000313" key="10">
    <source>
        <dbReference type="EMBL" id="MBB6496895.1"/>
    </source>
</evidence>
<evidence type="ECO:0000313" key="12">
    <source>
        <dbReference type="Proteomes" id="UP000522365"/>
    </source>
</evidence>
<evidence type="ECO:0000313" key="11">
    <source>
        <dbReference type="Proteomes" id="UP000239462"/>
    </source>
</evidence>
<dbReference type="EMBL" id="JACDUM010000001">
    <property type="protein sequence ID" value="MBA2859307.1"/>
    <property type="molecule type" value="Genomic_DNA"/>
</dbReference>